<dbReference type="Gene3D" id="1.10.10.10">
    <property type="entry name" value="Winged helix-like DNA-binding domain superfamily/Winged helix DNA-binding domain"/>
    <property type="match status" value="1"/>
</dbReference>
<dbReference type="Gene3D" id="2.60.120.10">
    <property type="entry name" value="Jelly Rolls"/>
    <property type="match status" value="1"/>
</dbReference>
<dbReference type="EMBL" id="PZZN01000001">
    <property type="protein sequence ID" value="PTM47258.1"/>
    <property type="molecule type" value="Genomic_DNA"/>
</dbReference>
<dbReference type="SMART" id="SM00419">
    <property type="entry name" value="HTH_CRP"/>
    <property type="match status" value="1"/>
</dbReference>
<dbReference type="AlphaFoldDB" id="A0A2T4YTW6"/>
<proteinExistence type="predicted"/>
<evidence type="ECO:0000256" key="3">
    <source>
        <dbReference type="ARBA" id="ARBA00023163"/>
    </source>
</evidence>
<gene>
    <name evidence="6" type="ORF">C8J24_0646</name>
</gene>
<dbReference type="InterPro" id="IPR014710">
    <property type="entry name" value="RmlC-like_jellyroll"/>
</dbReference>
<keyword evidence="2" id="KW-0238">DNA-binding</keyword>
<evidence type="ECO:0000313" key="6">
    <source>
        <dbReference type="EMBL" id="PTM47258.1"/>
    </source>
</evidence>
<evidence type="ECO:0000256" key="2">
    <source>
        <dbReference type="ARBA" id="ARBA00023125"/>
    </source>
</evidence>
<dbReference type="InterPro" id="IPR036388">
    <property type="entry name" value="WH-like_DNA-bd_sf"/>
</dbReference>
<reference evidence="6 7" key="1">
    <citation type="submission" date="2018-04" db="EMBL/GenBank/DDBJ databases">
        <title>Genomic Encyclopedia of Type Strains, Phase III (KMG-III): the genomes of soil and plant-associated and newly described type strains.</title>
        <authorList>
            <person name="Whitman W."/>
        </authorList>
    </citation>
    <scope>NUCLEOTIDE SEQUENCE [LARGE SCALE GENOMIC DNA]</scope>
    <source>
        <strain evidence="6 7">NW12</strain>
    </source>
</reference>
<dbReference type="SUPFAM" id="SSF51206">
    <property type="entry name" value="cAMP-binding domain-like"/>
    <property type="match status" value="1"/>
</dbReference>
<dbReference type="SUPFAM" id="SSF46785">
    <property type="entry name" value="Winged helix' DNA-binding domain"/>
    <property type="match status" value="1"/>
</dbReference>
<dbReference type="Pfam" id="PF13545">
    <property type="entry name" value="HTH_Crp_2"/>
    <property type="match status" value="1"/>
</dbReference>
<keyword evidence="7" id="KW-1185">Reference proteome</keyword>
<dbReference type="InterPro" id="IPR000595">
    <property type="entry name" value="cNMP-bd_dom"/>
</dbReference>
<keyword evidence="1" id="KW-0805">Transcription regulation</keyword>
<evidence type="ECO:0000313" key="7">
    <source>
        <dbReference type="Proteomes" id="UP000240996"/>
    </source>
</evidence>
<accession>A0A2T4YTW6</accession>
<feature type="domain" description="Cyclic nucleotide-binding" evidence="4">
    <location>
        <begin position="25"/>
        <end position="152"/>
    </location>
</feature>
<dbReference type="InterPro" id="IPR036390">
    <property type="entry name" value="WH_DNA-bd_sf"/>
</dbReference>
<organism evidence="6 7">
    <name type="scientific">Sphingomonas aerolata</name>
    <dbReference type="NCBI Taxonomy" id="185951"/>
    <lineage>
        <taxon>Bacteria</taxon>
        <taxon>Pseudomonadati</taxon>
        <taxon>Pseudomonadota</taxon>
        <taxon>Alphaproteobacteria</taxon>
        <taxon>Sphingomonadales</taxon>
        <taxon>Sphingomonadaceae</taxon>
        <taxon>Sphingomonas</taxon>
    </lineage>
</organism>
<dbReference type="PROSITE" id="PS50042">
    <property type="entry name" value="CNMP_BINDING_3"/>
    <property type="match status" value="1"/>
</dbReference>
<dbReference type="Pfam" id="PF00027">
    <property type="entry name" value="cNMP_binding"/>
    <property type="match status" value="1"/>
</dbReference>
<comment type="caution">
    <text evidence="6">The sequence shown here is derived from an EMBL/GenBank/DDBJ whole genome shotgun (WGS) entry which is preliminary data.</text>
</comment>
<evidence type="ECO:0000259" key="5">
    <source>
        <dbReference type="PROSITE" id="PS51063"/>
    </source>
</evidence>
<dbReference type="InterPro" id="IPR012318">
    <property type="entry name" value="HTH_CRP"/>
</dbReference>
<dbReference type="Proteomes" id="UP000240996">
    <property type="component" value="Unassembled WGS sequence"/>
</dbReference>
<protein>
    <submittedName>
        <fullName evidence="6">CRP-like cAMP-binding protein</fullName>
    </submittedName>
</protein>
<feature type="domain" description="HTH crp-type" evidence="5">
    <location>
        <begin position="152"/>
        <end position="226"/>
    </location>
</feature>
<sequence>MPRPDENPLARMVEKLGERARIPDKAIEAILQMPYVEKQLHPGSFLVREGAFADKCGVLVSGLIVYQKTNRDGDRQILSIKMPGDMLGLQSLYLDMPDYDIQALTRCKTVIVPSDLLKAISEEFVVVRHAISNIMLTEASILRELILNIGRRDARARLAHFLCEFAVRIGGTDKINNRSFELPLTQEQLGDALGLTAVHINRTLQLLTRDSLIARDGKNIRFIDWDRLQDIADFSTRYLHFAK</sequence>
<name>A0A2T4YTW6_9SPHN</name>
<evidence type="ECO:0000256" key="1">
    <source>
        <dbReference type="ARBA" id="ARBA00023015"/>
    </source>
</evidence>
<keyword evidence="3" id="KW-0804">Transcription</keyword>
<dbReference type="PROSITE" id="PS51063">
    <property type="entry name" value="HTH_CRP_2"/>
    <property type="match status" value="1"/>
</dbReference>
<dbReference type="CDD" id="cd00038">
    <property type="entry name" value="CAP_ED"/>
    <property type="match status" value="1"/>
</dbReference>
<dbReference type="GO" id="GO:0003677">
    <property type="term" value="F:DNA binding"/>
    <property type="evidence" value="ECO:0007669"/>
    <property type="project" value="UniProtKB-KW"/>
</dbReference>
<dbReference type="InterPro" id="IPR018490">
    <property type="entry name" value="cNMP-bd_dom_sf"/>
</dbReference>
<dbReference type="RefSeq" id="WP_107930242.1">
    <property type="nucleotide sequence ID" value="NZ_PZZN01000001.1"/>
</dbReference>
<dbReference type="GO" id="GO:0006355">
    <property type="term" value="P:regulation of DNA-templated transcription"/>
    <property type="evidence" value="ECO:0007669"/>
    <property type="project" value="InterPro"/>
</dbReference>
<evidence type="ECO:0000259" key="4">
    <source>
        <dbReference type="PROSITE" id="PS50042"/>
    </source>
</evidence>